<proteinExistence type="predicted"/>
<organism evidence="3">
    <name type="scientific">marine sediment metagenome</name>
    <dbReference type="NCBI Taxonomy" id="412755"/>
    <lineage>
        <taxon>unclassified sequences</taxon>
        <taxon>metagenomes</taxon>
        <taxon>ecological metagenomes</taxon>
    </lineage>
</organism>
<name>X1I0L7_9ZZZZ</name>
<dbReference type="InterPro" id="IPR000683">
    <property type="entry name" value="Gfo/Idh/MocA-like_OxRdtase_N"/>
</dbReference>
<sequence length="243" mass="27629">MGTGDLGQIGGHPDVRIVALCDVDRHRLEQAAKKHPDARLYQDWRELFEKEGAGIDSVNVTTPDHMHAPIAMTALRMGKHVFCQKPLCHDIHEVRQLTEESARRPRQATQMGIQIHSHIEYRTAVAMIQFGLIGKIKEAHSWSNKAWTGSKGGGERRPDRTDPVPENLAWDLWLGTAPERPFVNKVYHPGNWRRWIDFGTGTQGDMACHIVDPVFTALEFTSPEWVMSYRSPPFEETYSPDNK</sequence>
<dbReference type="PANTHER" id="PTHR43818">
    <property type="entry name" value="BCDNA.GH03377"/>
    <property type="match status" value="1"/>
</dbReference>
<comment type="caution">
    <text evidence="3">The sequence shown here is derived from an EMBL/GenBank/DDBJ whole genome shotgun (WGS) entry which is preliminary data.</text>
</comment>
<dbReference type="EMBL" id="BARU01028885">
    <property type="protein sequence ID" value="GAH75257.1"/>
    <property type="molecule type" value="Genomic_DNA"/>
</dbReference>
<dbReference type="SUPFAM" id="SSF55347">
    <property type="entry name" value="Glyceraldehyde-3-phosphate dehydrogenase-like, C-terminal domain"/>
    <property type="match status" value="1"/>
</dbReference>
<feature type="non-terminal residue" evidence="3">
    <location>
        <position position="243"/>
    </location>
</feature>
<evidence type="ECO:0000259" key="1">
    <source>
        <dbReference type="Pfam" id="PF01408"/>
    </source>
</evidence>
<dbReference type="Pfam" id="PF01408">
    <property type="entry name" value="GFO_IDH_MocA"/>
    <property type="match status" value="1"/>
</dbReference>
<dbReference type="InterPro" id="IPR043906">
    <property type="entry name" value="Gfo/Idh/MocA_OxRdtase_bact_C"/>
</dbReference>
<dbReference type="GO" id="GO:0000166">
    <property type="term" value="F:nucleotide binding"/>
    <property type="evidence" value="ECO:0007669"/>
    <property type="project" value="InterPro"/>
</dbReference>
<feature type="domain" description="Gfo/Idh/MocA-like oxidoreductase N-terminal" evidence="1">
    <location>
        <begin position="13"/>
        <end position="106"/>
    </location>
</feature>
<accession>X1I0L7</accession>
<feature type="domain" description="Gfo/Idh/MocA-like oxidoreductase bacterial type C-terminal" evidence="2">
    <location>
        <begin position="160"/>
        <end position="218"/>
    </location>
</feature>
<reference evidence="3" key="1">
    <citation type="journal article" date="2014" name="Front. Microbiol.">
        <title>High frequency of phylogenetically diverse reductive dehalogenase-homologous genes in deep subseafloor sedimentary metagenomes.</title>
        <authorList>
            <person name="Kawai M."/>
            <person name="Futagami T."/>
            <person name="Toyoda A."/>
            <person name="Takaki Y."/>
            <person name="Nishi S."/>
            <person name="Hori S."/>
            <person name="Arai W."/>
            <person name="Tsubouchi T."/>
            <person name="Morono Y."/>
            <person name="Uchiyama I."/>
            <person name="Ito T."/>
            <person name="Fujiyama A."/>
            <person name="Inagaki F."/>
            <person name="Takami H."/>
        </authorList>
    </citation>
    <scope>NUCLEOTIDE SEQUENCE</scope>
    <source>
        <strain evidence="3">Expedition CK06-06</strain>
    </source>
</reference>
<dbReference type="SUPFAM" id="SSF51735">
    <property type="entry name" value="NAD(P)-binding Rossmann-fold domains"/>
    <property type="match status" value="1"/>
</dbReference>
<dbReference type="Gene3D" id="3.40.50.720">
    <property type="entry name" value="NAD(P)-binding Rossmann-like Domain"/>
    <property type="match status" value="1"/>
</dbReference>
<dbReference type="AlphaFoldDB" id="X1I0L7"/>
<evidence type="ECO:0000313" key="3">
    <source>
        <dbReference type="EMBL" id="GAH75257.1"/>
    </source>
</evidence>
<dbReference type="InterPro" id="IPR050463">
    <property type="entry name" value="Gfo/Idh/MocA_oxidrdct_glycsds"/>
</dbReference>
<evidence type="ECO:0008006" key="4">
    <source>
        <dbReference type="Google" id="ProtNLM"/>
    </source>
</evidence>
<protein>
    <recommendedName>
        <fullName evidence="4">Gfo/Idh/MocA-like oxidoreductase N-terminal domain-containing protein</fullName>
    </recommendedName>
</protein>
<evidence type="ECO:0000259" key="2">
    <source>
        <dbReference type="Pfam" id="PF19051"/>
    </source>
</evidence>
<dbReference type="Pfam" id="PF19051">
    <property type="entry name" value="GFO_IDH_MocA_C2"/>
    <property type="match status" value="1"/>
</dbReference>
<gene>
    <name evidence="3" type="ORF">S03H2_46053</name>
</gene>
<dbReference type="InterPro" id="IPR036291">
    <property type="entry name" value="NAD(P)-bd_dom_sf"/>
</dbReference>
<dbReference type="PANTHER" id="PTHR43818:SF10">
    <property type="entry name" value="NADH-DEPENDENT DEHYDROGENASE-RELATED"/>
    <property type="match status" value="1"/>
</dbReference>